<sequence length="223" mass="24770">MSAATGADLTILVPMLGRPHRVAPLLASIHQATPGAEVLFVLTPTDTAVLAAVRAAGTRHITVPYQRGDYARKINAGYRESDRPLLFLGADDLHFHPGWHQAATAELRDWAVGVVGTNDLGSERVMKGEHATHSLVTRTYADEHGTIDQPGAILHEGYWHEWVDDELVGTAMHRGAWAFAADAHVEHLHPSYGKAPRDSQYLAQRRRMRHSRPLYETRRALWT</sequence>
<keyword evidence="2" id="KW-1185">Reference proteome</keyword>
<evidence type="ECO:0000313" key="1">
    <source>
        <dbReference type="EMBL" id="OHV42191.1"/>
    </source>
</evidence>
<name>A0A1S1R8W9_9ACTN</name>
<dbReference type="SUPFAM" id="SSF53448">
    <property type="entry name" value="Nucleotide-diphospho-sugar transferases"/>
    <property type="match status" value="1"/>
</dbReference>
<dbReference type="AlphaFoldDB" id="A0A1S1R8W9"/>
<dbReference type="InterPro" id="IPR029044">
    <property type="entry name" value="Nucleotide-diphossugar_trans"/>
</dbReference>
<gene>
    <name evidence="1" type="ORF">BBK14_11255</name>
</gene>
<dbReference type="CDD" id="cd00761">
    <property type="entry name" value="Glyco_tranf_GTA_type"/>
    <property type="match status" value="1"/>
</dbReference>
<dbReference type="OrthoDB" id="3356875at2"/>
<dbReference type="Proteomes" id="UP000179769">
    <property type="component" value="Unassembled WGS sequence"/>
</dbReference>
<comment type="caution">
    <text evidence="1">The sequence shown here is derived from an EMBL/GenBank/DDBJ whole genome shotgun (WGS) entry which is preliminary data.</text>
</comment>
<dbReference type="Gene3D" id="3.90.550.10">
    <property type="entry name" value="Spore Coat Polysaccharide Biosynthesis Protein SpsA, Chain A"/>
    <property type="match status" value="1"/>
</dbReference>
<dbReference type="RefSeq" id="WP_071060212.1">
    <property type="nucleotide sequence ID" value="NZ_MAXA01000047.1"/>
</dbReference>
<evidence type="ECO:0000313" key="2">
    <source>
        <dbReference type="Proteomes" id="UP000179769"/>
    </source>
</evidence>
<protein>
    <recommendedName>
        <fullName evidence="3">Glycosyltransferase 2-like domain-containing protein</fullName>
    </recommendedName>
</protein>
<organism evidence="1 2">
    <name type="scientific">Parafrankia soli</name>
    <dbReference type="NCBI Taxonomy" id="2599596"/>
    <lineage>
        <taxon>Bacteria</taxon>
        <taxon>Bacillati</taxon>
        <taxon>Actinomycetota</taxon>
        <taxon>Actinomycetes</taxon>
        <taxon>Frankiales</taxon>
        <taxon>Frankiaceae</taxon>
        <taxon>Parafrankia</taxon>
    </lineage>
</organism>
<accession>A0A1S1R8W9</accession>
<evidence type="ECO:0008006" key="3">
    <source>
        <dbReference type="Google" id="ProtNLM"/>
    </source>
</evidence>
<reference evidence="2" key="1">
    <citation type="submission" date="2016-07" db="EMBL/GenBank/DDBJ databases">
        <title>Frankia sp. NRRL B-16219 Genome sequencing.</title>
        <authorList>
            <person name="Ghodhbane-Gtari F."/>
            <person name="Swanson E."/>
            <person name="Gueddou A."/>
            <person name="Louati M."/>
            <person name="Nouioui I."/>
            <person name="Hezbri K."/>
            <person name="Abebe-Akele F."/>
            <person name="Simpson S."/>
            <person name="Morris K."/>
            <person name="Thomas K."/>
            <person name="Gtari M."/>
            <person name="Tisa L.S."/>
        </authorList>
    </citation>
    <scope>NUCLEOTIDE SEQUENCE [LARGE SCALE GENOMIC DNA]</scope>
    <source>
        <strain evidence="2">NRRL B-16219</strain>
    </source>
</reference>
<proteinExistence type="predicted"/>
<dbReference type="EMBL" id="MAXA01000047">
    <property type="protein sequence ID" value="OHV42191.1"/>
    <property type="molecule type" value="Genomic_DNA"/>
</dbReference>